<dbReference type="InterPro" id="IPR033131">
    <property type="entry name" value="Pectinesterase_Asp_AS"/>
</dbReference>
<dbReference type="Gene3D" id="2.160.20.10">
    <property type="entry name" value="Single-stranded right-handed beta-helix, Pectin lyase-like"/>
    <property type="match status" value="1"/>
</dbReference>
<keyword evidence="3 5" id="KW-0063">Aspartyl esterase</keyword>
<comment type="pathway">
    <text evidence="5">Glycan metabolism; pectin degradation; 2-dehydro-3-deoxy-D-gluconate from pectin: step 1/5.</text>
</comment>
<name>A0ABW1IVI3_9BACL</name>
<protein>
    <recommendedName>
        <fullName evidence="5">Pectinesterase</fullName>
        <ecNumber evidence="5">3.1.1.11</ecNumber>
    </recommendedName>
</protein>
<evidence type="ECO:0000313" key="8">
    <source>
        <dbReference type="Proteomes" id="UP001596250"/>
    </source>
</evidence>
<comment type="catalytic activity">
    <reaction evidence="5">
        <text>[(1-&gt;4)-alpha-D-galacturonosyl methyl ester](n) + n H2O = [(1-&gt;4)-alpha-D-galacturonosyl](n) + n methanol + n H(+)</text>
        <dbReference type="Rhea" id="RHEA:22380"/>
        <dbReference type="Rhea" id="RHEA-COMP:14570"/>
        <dbReference type="Rhea" id="RHEA-COMP:14573"/>
        <dbReference type="ChEBI" id="CHEBI:15377"/>
        <dbReference type="ChEBI" id="CHEBI:15378"/>
        <dbReference type="ChEBI" id="CHEBI:17790"/>
        <dbReference type="ChEBI" id="CHEBI:140522"/>
        <dbReference type="ChEBI" id="CHEBI:140523"/>
        <dbReference type="EC" id="3.1.1.11"/>
    </reaction>
</comment>
<evidence type="ECO:0000256" key="1">
    <source>
        <dbReference type="ARBA" id="ARBA00008891"/>
    </source>
</evidence>
<sequence length="310" mass="34802">MEELKITVDQQGYGDYKTVQEAIDALPEQRQEAALIEIKNGEYREKITIGREKGPIHIIGESPDKTILVYSDNAHTLDDKGQPLGTFRSGSFYNYAHHFTAENLTIRNDSGPRTGQAVAAFIDADRAAFRNVRFEGDQDTLYIAGGRHYFESCYIEGDVDFIFGPATAVFNRCTILCKRTGGYLTAANTPEHEPYGYVFLDCKVRGGRNVENVYLGRPWRDFAAVAFIRTDMDASIIPEGWHNWSKPERESTSRYAEYGSYGPGANPEARVPWSRQLSDLEASRYTIEEALSGKDGWHPVFVQASASIDK</sequence>
<dbReference type="Pfam" id="PF01095">
    <property type="entry name" value="Pectinesterase"/>
    <property type="match status" value="1"/>
</dbReference>
<dbReference type="InterPro" id="IPR012334">
    <property type="entry name" value="Pectin_lyas_fold"/>
</dbReference>
<evidence type="ECO:0000256" key="4">
    <source>
        <dbReference type="PROSITE-ProRule" id="PRU10040"/>
    </source>
</evidence>
<dbReference type="SUPFAM" id="SSF51126">
    <property type="entry name" value="Pectin lyase-like"/>
    <property type="match status" value="1"/>
</dbReference>
<dbReference type="EC" id="3.1.1.11" evidence="5"/>
<evidence type="ECO:0000313" key="7">
    <source>
        <dbReference type="EMBL" id="MFC5989119.1"/>
    </source>
</evidence>
<evidence type="ECO:0000259" key="6">
    <source>
        <dbReference type="Pfam" id="PF01095"/>
    </source>
</evidence>
<dbReference type="PANTHER" id="PTHR31321:SF57">
    <property type="entry name" value="PECTINESTERASE 53-RELATED"/>
    <property type="match status" value="1"/>
</dbReference>
<dbReference type="PANTHER" id="PTHR31321">
    <property type="entry name" value="ACYL-COA THIOESTER HYDROLASE YBHC-RELATED"/>
    <property type="match status" value="1"/>
</dbReference>
<accession>A0ABW1IVI3</accession>
<dbReference type="Proteomes" id="UP001596250">
    <property type="component" value="Unassembled WGS sequence"/>
</dbReference>
<feature type="domain" description="Pectinesterase catalytic" evidence="6">
    <location>
        <begin position="6"/>
        <end position="293"/>
    </location>
</feature>
<dbReference type="InterPro" id="IPR000070">
    <property type="entry name" value="Pectinesterase_cat"/>
</dbReference>
<organism evidence="7 8">
    <name type="scientific">Marinicrinis lubricantis</name>
    <dbReference type="NCBI Taxonomy" id="2086470"/>
    <lineage>
        <taxon>Bacteria</taxon>
        <taxon>Bacillati</taxon>
        <taxon>Bacillota</taxon>
        <taxon>Bacilli</taxon>
        <taxon>Bacillales</taxon>
        <taxon>Paenibacillaceae</taxon>
    </lineage>
</organism>
<feature type="active site" evidence="4">
    <location>
        <position position="160"/>
    </location>
</feature>
<dbReference type="PROSITE" id="PS00503">
    <property type="entry name" value="PECTINESTERASE_2"/>
    <property type="match status" value="1"/>
</dbReference>
<comment type="caution">
    <text evidence="7">The sequence shown here is derived from an EMBL/GenBank/DDBJ whole genome shotgun (WGS) entry which is preliminary data.</text>
</comment>
<proteinExistence type="inferred from homology"/>
<dbReference type="RefSeq" id="WP_379896681.1">
    <property type="nucleotide sequence ID" value="NZ_CBCSCT010000002.1"/>
</dbReference>
<evidence type="ECO:0000256" key="2">
    <source>
        <dbReference type="ARBA" id="ARBA00022801"/>
    </source>
</evidence>
<comment type="similarity">
    <text evidence="1">Belongs to the pectinesterase family.</text>
</comment>
<evidence type="ECO:0000256" key="5">
    <source>
        <dbReference type="RuleBase" id="RU000589"/>
    </source>
</evidence>
<dbReference type="InterPro" id="IPR011050">
    <property type="entry name" value="Pectin_lyase_fold/virulence"/>
</dbReference>
<gene>
    <name evidence="7" type="ORF">ACFPXP_22165</name>
</gene>
<reference evidence="8" key="1">
    <citation type="journal article" date="2019" name="Int. J. Syst. Evol. Microbiol.">
        <title>The Global Catalogue of Microorganisms (GCM) 10K type strain sequencing project: providing services to taxonomists for standard genome sequencing and annotation.</title>
        <authorList>
            <consortium name="The Broad Institute Genomics Platform"/>
            <consortium name="The Broad Institute Genome Sequencing Center for Infectious Disease"/>
            <person name="Wu L."/>
            <person name="Ma J."/>
        </authorList>
    </citation>
    <scope>NUCLEOTIDE SEQUENCE [LARGE SCALE GENOMIC DNA]</scope>
    <source>
        <strain evidence="8">CCM 8749</strain>
    </source>
</reference>
<evidence type="ECO:0000256" key="3">
    <source>
        <dbReference type="ARBA" id="ARBA00023085"/>
    </source>
</evidence>
<dbReference type="EMBL" id="JBHSQV010000187">
    <property type="protein sequence ID" value="MFC5989119.1"/>
    <property type="molecule type" value="Genomic_DNA"/>
</dbReference>
<keyword evidence="8" id="KW-1185">Reference proteome</keyword>
<keyword evidence="2 5" id="KW-0378">Hydrolase</keyword>